<dbReference type="PANTHER" id="PTHR30055">
    <property type="entry name" value="HTH-TYPE TRANSCRIPTIONAL REGULATOR RUTR"/>
    <property type="match status" value="1"/>
</dbReference>
<dbReference type="RefSeq" id="WP_131759890.1">
    <property type="nucleotide sequence ID" value="NZ_CAACUY010000094.1"/>
</dbReference>
<evidence type="ECO:0000256" key="1">
    <source>
        <dbReference type="ARBA" id="ARBA00023015"/>
    </source>
</evidence>
<evidence type="ECO:0000313" key="6">
    <source>
        <dbReference type="EMBL" id="MFD0691986.1"/>
    </source>
</evidence>
<name>A0ABW2Y092_9ACTN</name>
<reference evidence="7" key="1">
    <citation type="journal article" date="2019" name="Int. J. Syst. Evol. Microbiol.">
        <title>The Global Catalogue of Microorganisms (GCM) 10K type strain sequencing project: providing services to taxonomists for standard genome sequencing and annotation.</title>
        <authorList>
            <consortium name="The Broad Institute Genomics Platform"/>
            <consortium name="The Broad Institute Genome Sequencing Center for Infectious Disease"/>
            <person name="Wu L."/>
            <person name="Ma J."/>
        </authorList>
    </citation>
    <scope>NUCLEOTIDE SEQUENCE [LARGE SCALE GENOMIC DNA]</scope>
    <source>
        <strain evidence="7">JCM 9371</strain>
    </source>
</reference>
<dbReference type="PROSITE" id="PS50977">
    <property type="entry name" value="HTH_TETR_2"/>
    <property type="match status" value="1"/>
</dbReference>
<evidence type="ECO:0000313" key="7">
    <source>
        <dbReference type="Proteomes" id="UP001597063"/>
    </source>
</evidence>
<feature type="DNA-binding region" description="H-T-H motif" evidence="4">
    <location>
        <begin position="35"/>
        <end position="54"/>
    </location>
</feature>
<gene>
    <name evidence="6" type="ORF">ACFQZM_46390</name>
</gene>
<keyword evidence="2 4" id="KW-0238">DNA-binding</keyword>
<dbReference type="InterPro" id="IPR009057">
    <property type="entry name" value="Homeodomain-like_sf"/>
</dbReference>
<dbReference type="Pfam" id="PF16859">
    <property type="entry name" value="TetR_C_11"/>
    <property type="match status" value="1"/>
</dbReference>
<sequence length="198" mass="21521">MPSHSRSRRRGDRLLQAIYVSTLAELADTGFGKLSMERIAGRAKTGKMSLYRRWPSTQQLVVDAMQYALSNLTGLSNELPDTDDLRTDLIAVLNQIRHVMAGPAGPAMITLLSERTRHPGLLEAVQGRAFGVHDQILAVLNRAVERGEIQGDRINSELAHAGPALMIVHFMMSGRVPSEAQVAAIVNGVLLPALGRPV</sequence>
<dbReference type="Gene3D" id="1.10.10.60">
    <property type="entry name" value="Homeodomain-like"/>
    <property type="match status" value="1"/>
</dbReference>
<evidence type="ECO:0000259" key="5">
    <source>
        <dbReference type="PROSITE" id="PS50977"/>
    </source>
</evidence>
<keyword evidence="7" id="KW-1185">Reference proteome</keyword>
<organism evidence="6 7">
    <name type="scientific">Actinomadura fibrosa</name>
    <dbReference type="NCBI Taxonomy" id="111802"/>
    <lineage>
        <taxon>Bacteria</taxon>
        <taxon>Bacillati</taxon>
        <taxon>Actinomycetota</taxon>
        <taxon>Actinomycetes</taxon>
        <taxon>Streptosporangiales</taxon>
        <taxon>Thermomonosporaceae</taxon>
        <taxon>Actinomadura</taxon>
    </lineage>
</organism>
<protein>
    <submittedName>
        <fullName evidence="6">TetR/AcrR family transcriptional regulator</fullName>
    </submittedName>
</protein>
<evidence type="ECO:0000256" key="4">
    <source>
        <dbReference type="PROSITE-ProRule" id="PRU00335"/>
    </source>
</evidence>
<comment type="caution">
    <text evidence="6">The sequence shown here is derived from an EMBL/GenBank/DDBJ whole genome shotgun (WGS) entry which is preliminary data.</text>
</comment>
<feature type="domain" description="HTH tetR-type" evidence="5">
    <location>
        <begin position="12"/>
        <end position="72"/>
    </location>
</feature>
<keyword evidence="3" id="KW-0804">Transcription</keyword>
<dbReference type="SUPFAM" id="SSF46689">
    <property type="entry name" value="Homeodomain-like"/>
    <property type="match status" value="1"/>
</dbReference>
<evidence type="ECO:0000256" key="3">
    <source>
        <dbReference type="ARBA" id="ARBA00023163"/>
    </source>
</evidence>
<dbReference type="Pfam" id="PF00440">
    <property type="entry name" value="TetR_N"/>
    <property type="match status" value="1"/>
</dbReference>
<dbReference type="Gene3D" id="1.10.357.10">
    <property type="entry name" value="Tetracycline Repressor, domain 2"/>
    <property type="match status" value="1"/>
</dbReference>
<dbReference type="Proteomes" id="UP001597063">
    <property type="component" value="Unassembled WGS sequence"/>
</dbReference>
<dbReference type="PANTHER" id="PTHR30055:SF225">
    <property type="entry name" value="TRANSCRIPTIONAL REGULATORY PROTEIN-RELATED"/>
    <property type="match status" value="1"/>
</dbReference>
<dbReference type="EMBL" id="JBHTGP010000035">
    <property type="protein sequence ID" value="MFD0691986.1"/>
    <property type="molecule type" value="Genomic_DNA"/>
</dbReference>
<dbReference type="InterPro" id="IPR001647">
    <property type="entry name" value="HTH_TetR"/>
</dbReference>
<dbReference type="InterPro" id="IPR050109">
    <property type="entry name" value="HTH-type_TetR-like_transc_reg"/>
</dbReference>
<keyword evidence="1" id="KW-0805">Transcription regulation</keyword>
<accession>A0ABW2Y092</accession>
<proteinExistence type="predicted"/>
<dbReference type="SUPFAM" id="SSF48498">
    <property type="entry name" value="Tetracyclin repressor-like, C-terminal domain"/>
    <property type="match status" value="1"/>
</dbReference>
<dbReference type="InterPro" id="IPR036271">
    <property type="entry name" value="Tet_transcr_reg_TetR-rel_C_sf"/>
</dbReference>
<dbReference type="InterPro" id="IPR011075">
    <property type="entry name" value="TetR_C"/>
</dbReference>
<evidence type="ECO:0000256" key="2">
    <source>
        <dbReference type="ARBA" id="ARBA00023125"/>
    </source>
</evidence>